<dbReference type="GO" id="GO:0005737">
    <property type="term" value="C:cytoplasm"/>
    <property type="evidence" value="ECO:0007669"/>
    <property type="project" value="InterPro"/>
</dbReference>
<dbReference type="PANTHER" id="PTHR43116">
    <property type="entry name" value="PEPTIDE CHAIN RELEASE FACTOR 2"/>
    <property type="match status" value="1"/>
</dbReference>
<evidence type="ECO:0000256" key="1">
    <source>
        <dbReference type="ARBA" id="ARBA00010835"/>
    </source>
</evidence>
<dbReference type="InterPro" id="IPR000352">
    <property type="entry name" value="Pep_chain_release_fac_I"/>
</dbReference>
<dbReference type="PANTHER" id="PTHR43116:SF3">
    <property type="entry name" value="CLASS I PEPTIDE CHAIN RELEASE FACTOR"/>
    <property type="match status" value="1"/>
</dbReference>
<comment type="similarity">
    <text evidence="1">Belongs to the prokaryotic/mitochondrial release factor family.</text>
</comment>
<dbReference type="Pfam" id="PF03462">
    <property type="entry name" value="PCRF"/>
    <property type="match status" value="1"/>
</dbReference>
<protein>
    <recommendedName>
        <fullName evidence="4">Peptide chain release factor 2</fullName>
    </recommendedName>
</protein>
<evidence type="ECO:0000256" key="3">
    <source>
        <dbReference type="ARBA" id="ARBA00022917"/>
    </source>
</evidence>
<dbReference type="EMBL" id="LR794158">
    <property type="protein sequence ID" value="CAB3976449.1"/>
    <property type="molecule type" value="Genomic_DNA"/>
</dbReference>
<dbReference type="AlphaFoldDB" id="A0A6J5JZD0"/>
<dbReference type="GO" id="GO:0016149">
    <property type="term" value="F:translation release factor activity, codon specific"/>
    <property type="evidence" value="ECO:0007669"/>
    <property type="project" value="InterPro"/>
</dbReference>
<feature type="domain" description="Prokaryotic-type class I peptide chain release factors" evidence="5">
    <location>
        <begin position="217"/>
        <end position="233"/>
    </location>
</feature>
<dbReference type="InterPro" id="IPR005139">
    <property type="entry name" value="PCRF"/>
</dbReference>
<organism evidence="6 7">
    <name type="scientific">Candidatus Azoamicus ciliaticola</name>
    <dbReference type="NCBI Taxonomy" id="2652803"/>
    <lineage>
        <taxon>Bacteria</taxon>
        <taxon>Pseudomonadati</taxon>
        <taxon>Pseudomonadota</taxon>
        <taxon>Gammaproteobacteria</taxon>
        <taxon>Candidatus Azoamicaceae</taxon>
        <taxon>Candidatus Azoamicus</taxon>
    </lineage>
</organism>
<keyword evidence="2" id="KW-0488">Methylation</keyword>
<dbReference type="Proteomes" id="UP000509549">
    <property type="component" value="Chromosome"/>
</dbReference>
<dbReference type="InterPro" id="IPR045853">
    <property type="entry name" value="Pep_chain_release_fac_I_sf"/>
</dbReference>
<evidence type="ECO:0000313" key="6">
    <source>
        <dbReference type="EMBL" id="CAB3976449.1"/>
    </source>
</evidence>
<sequence>MLVRFNEINSLLSNKDYSFESFLDYDKILIEKSILLKKISKCDYFFNELTDILDFYNLCKSDQDLDLLNNLLFNFKKIESEFLDFEKEIIFISDRDHMDAFLEINSGSGGVDAQDWCSILLKMYTSWVNKNGFSYIIDAISYGDISGIKNVSIRIIGKYAFGFLKGESGVHRLVRKSPFDSNNKRHTSFSSVFVYPILECDSSVKIFDCDLKIETFRSSGAGGQHVNTTDSAVRMTHLPTKLVVQCQSERSQHKNKAQALKQLHSKLKEYYFLEEKKNKEACEKNKLSISWGNQIRSYFFDKCIIKDLRTNLEIYNVDLVLNGYLDPFIYSLFYFK</sequence>
<keyword evidence="7" id="KW-1185">Reference proteome</keyword>
<dbReference type="NCBIfam" id="TIGR00020">
    <property type="entry name" value="prfB"/>
    <property type="match status" value="1"/>
</dbReference>
<dbReference type="PROSITE" id="PS00745">
    <property type="entry name" value="RF_PROK_I"/>
    <property type="match status" value="1"/>
</dbReference>
<name>A0A6J5JZD0_9GAMM</name>
<dbReference type="Pfam" id="PF00472">
    <property type="entry name" value="RF-1"/>
    <property type="match status" value="1"/>
</dbReference>
<accession>A0A6J5JZD0</accession>
<keyword evidence="3" id="KW-0648">Protein biosynthesis</keyword>
<evidence type="ECO:0000256" key="2">
    <source>
        <dbReference type="ARBA" id="ARBA00022481"/>
    </source>
</evidence>
<evidence type="ECO:0000259" key="5">
    <source>
        <dbReference type="PROSITE" id="PS00745"/>
    </source>
</evidence>
<evidence type="ECO:0000256" key="4">
    <source>
        <dbReference type="NCBIfam" id="TIGR00020"/>
    </source>
</evidence>
<dbReference type="KEGG" id="acil:ESZ_00258"/>
<proteinExistence type="inferred from homology"/>
<dbReference type="SMART" id="SM00937">
    <property type="entry name" value="PCRF"/>
    <property type="match status" value="1"/>
</dbReference>
<gene>
    <name evidence="6" type="primary">prfB</name>
    <name evidence="6" type="ORF">ESZ_00258</name>
</gene>
<dbReference type="Gene3D" id="3.30.70.1660">
    <property type="match status" value="1"/>
</dbReference>
<evidence type="ECO:0000313" key="7">
    <source>
        <dbReference type="Proteomes" id="UP000509549"/>
    </source>
</evidence>
<dbReference type="InterPro" id="IPR004374">
    <property type="entry name" value="PrfB"/>
</dbReference>
<dbReference type="SUPFAM" id="SSF75620">
    <property type="entry name" value="Release factor"/>
    <property type="match status" value="1"/>
</dbReference>
<reference evidence="6 7" key="1">
    <citation type="submission" date="2020-04" db="EMBL/GenBank/DDBJ databases">
        <authorList>
            <person name="Graf S J."/>
        </authorList>
    </citation>
    <scope>NUCLEOTIDE SEQUENCE [LARGE SCALE GENOMIC DNA]</scope>
    <source>
        <strain evidence="6">1</strain>
    </source>
</reference>
<dbReference type="Gene3D" id="3.30.160.20">
    <property type="match status" value="1"/>
</dbReference>
<dbReference type="FunFam" id="3.30.160.20:FF:000020">
    <property type="entry name" value="Peptide chain release factor 1"/>
    <property type="match status" value="1"/>
</dbReference>
<dbReference type="RefSeq" id="WP_176604976.1">
    <property type="nucleotide sequence ID" value="NZ_LR794158.1"/>
</dbReference>